<dbReference type="Gene3D" id="3.40.50.11440">
    <property type="match status" value="1"/>
</dbReference>
<dbReference type="RefSeq" id="WP_249280420.1">
    <property type="nucleotide sequence ID" value="NZ_JACRSS010000003.1"/>
</dbReference>
<evidence type="ECO:0000313" key="4">
    <source>
        <dbReference type="Proteomes" id="UP000617951"/>
    </source>
</evidence>
<dbReference type="InterPro" id="IPR018657">
    <property type="entry name" value="LarA-like_N"/>
</dbReference>
<dbReference type="AlphaFoldDB" id="A0A926DIA5"/>
<dbReference type="EMBL" id="JACRSS010000003">
    <property type="protein sequence ID" value="MBC8538711.1"/>
    <property type="molecule type" value="Genomic_DNA"/>
</dbReference>
<evidence type="ECO:0000313" key="3">
    <source>
        <dbReference type="EMBL" id="MBC8538711.1"/>
    </source>
</evidence>
<dbReference type="InterPro" id="IPR048520">
    <property type="entry name" value="LarA_C"/>
</dbReference>
<reference evidence="3" key="1">
    <citation type="submission" date="2020-08" db="EMBL/GenBank/DDBJ databases">
        <title>Genome public.</title>
        <authorList>
            <person name="Liu C."/>
            <person name="Sun Q."/>
        </authorList>
    </citation>
    <scope>NUCLEOTIDE SEQUENCE</scope>
    <source>
        <strain evidence="3">NSJ-63</strain>
    </source>
</reference>
<dbReference type="GO" id="GO:0050043">
    <property type="term" value="F:lactate racemase activity"/>
    <property type="evidence" value="ECO:0007669"/>
    <property type="project" value="InterPro"/>
</dbReference>
<dbReference type="PANTHER" id="PTHR33171:SF17">
    <property type="entry name" value="LARA-LIKE N-TERMINAL DOMAIN-CONTAINING PROTEIN"/>
    <property type="match status" value="1"/>
</dbReference>
<evidence type="ECO:0000259" key="2">
    <source>
        <dbReference type="Pfam" id="PF21113"/>
    </source>
</evidence>
<gene>
    <name evidence="3" type="primary">larA</name>
    <name evidence="3" type="ORF">H8693_07155</name>
</gene>
<feature type="domain" description="Lactate racemase C-terminal" evidence="2">
    <location>
        <begin position="274"/>
        <end position="423"/>
    </location>
</feature>
<organism evidence="3 4">
    <name type="scientific">Guopingia tenuis</name>
    <dbReference type="NCBI Taxonomy" id="2763656"/>
    <lineage>
        <taxon>Bacteria</taxon>
        <taxon>Bacillati</taxon>
        <taxon>Bacillota</taxon>
        <taxon>Clostridia</taxon>
        <taxon>Christensenellales</taxon>
        <taxon>Christensenellaceae</taxon>
        <taxon>Guopingia</taxon>
    </lineage>
</organism>
<sequence length="426" mass="45924">MKEQKLRIPYGSGGLETILPAQARVYTSRIDELPQRGDEDAIVREAMKNPIGSEPLWKLARGKKNAVVIVSDHTRPVPSRHILPFMLEELRRENPEIGITLLVATGCHRGTTPEELEAKLGRDIAQRERIVVHDCEIPESNVDIGVLPSGAHLIVDKAAAEADLLVAEGFIEPHFFAGYSGGRKSVLPGICDRVTVHGNHCAAFIDSPFARTGILEGNPIHRDMEAAARMAGLAYIVNVVIDEEKRVVAAFAGDALEAHAAGCTFLAPYCTLEVEEADIILTSNGGAPLDQNLYQAVKGMTAAEAAAAPGAILILCAECLDGTGGESFYRALAGCASPSALLEEIRKIPMDKTVADQWQYQILARVLEKHRVILVTRPELKETVAAMKMEYAASPGEALERALAAKGKDARIAVIPNGVSVVVKRR</sequence>
<proteinExistence type="predicted"/>
<dbReference type="Proteomes" id="UP000617951">
    <property type="component" value="Unassembled WGS sequence"/>
</dbReference>
<name>A0A926DIA5_9FIRM</name>
<dbReference type="PANTHER" id="PTHR33171">
    <property type="entry name" value="LAR_N DOMAIN-CONTAINING PROTEIN"/>
    <property type="match status" value="1"/>
</dbReference>
<dbReference type="Gene3D" id="3.90.226.30">
    <property type="match status" value="1"/>
</dbReference>
<comment type="caution">
    <text evidence="3">The sequence shown here is derived from an EMBL/GenBank/DDBJ whole genome shotgun (WGS) entry which is preliminary data.</text>
</comment>
<dbReference type="InterPro" id="IPR047926">
    <property type="entry name" value="Ni_dep_LarA"/>
</dbReference>
<dbReference type="InterPro" id="IPR048068">
    <property type="entry name" value="LarA-like"/>
</dbReference>
<dbReference type="NCBIfam" id="NF033504">
    <property type="entry name" value="Ni_dep_LarA"/>
    <property type="match status" value="1"/>
</dbReference>
<dbReference type="Pfam" id="PF21113">
    <property type="entry name" value="LarA_C"/>
    <property type="match status" value="1"/>
</dbReference>
<feature type="domain" description="LarA-like N-terminal" evidence="1">
    <location>
        <begin position="10"/>
        <end position="212"/>
    </location>
</feature>
<dbReference type="InterPro" id="IPR043166">
    <property type="entry name" value="LarA-like_C"/>
</dbReference>
<accession>A0A926DIA5</accession>
<keyword evidence="4" id="KW-1185">Reference proteome</keyword>
<dbReference type="Pfam" id="PF09861">
    <property type="entry name" value="Lar_N"/>
    <property type="match status" value="1"/>
</dbReference>
<evidence type="ECO:0000259" key="1">
    <source>
        <dbReference type="Pfam" id="PF09861"/>
    </source>
</evidence>
<protein>
    <submittedName>
        <fullName evidence="3">Nickel-dependent lactate racemase</fullName>
    </submittedName>
</protein>